<comment type="caution">
    <text evidence="1">The sequence shown here is derived from an EMBL/GenBank/DDBJ whole genome shotgun (WGS) entry which is preliminary data.</text>
</comment>
<proteinExistence type="predicted"/>
<evidence type="ECO:0000313" key="2">
    <source>
        <dbReference type="Proteomes" id="UP000178129"/>
    </source>
</evidence>
<dbReference type="EMBL" id="FJUW01000053">
    <property type="protein sequence ID" value="CZT10161.1"/>
    <property type="molecule type" value="Genomic_DNA"/>
</dbReference>
<dbReference type="Proteomes" id="UP000178129">
    <property type="component" value="Unassembled WGS sequence"/>
</dbReference>
<gene>
    <name evidence="1" type="ORF">RCO7_03251</name>
</gene>
<evidence type="ECO:0000313" key="1">
    <source>
        <dbReference type="EMBL" id="CZT10161.1"/>
    </source>
</evidence>
<protein>
    <submittedName>
        <fullName evidence="1">Uncharacterized protein</fullName>
    </submittedName>
</protein>
<dbReference type="InParanoid" id="A0A1E1LI03"/>
<reference evidence="2" key="1">
    <citation type="submission" date="2016-03" db="EMBL/GenBank/DDBJ databases">
        <authorList>
            <person name="Ploux O."/>
        </authorList>
    </citation>
    <scope>NUCLEOTIDE SEQUENCE [LARGE SCALE GENOMIC DNA]</scope>
    <source>
        <strain evidence="2">UK7</strain>
    </source>
</reference>
<sequence>MLQPANGDLANLALAQRGALEAARRIAEDRFRRLRARWQIILITVPEVFHPATNATRELGPVTTFHPWSRMPMELQRLVCLQTLHICRVVKIFSDDFMLAVMDHLTYECTYETVLCAEARIWTPHHITGFRLRYISLHFNFDKKTLFFEDAAALVSLLEPVGASEHRGRGNEENIVAAFNNNGPKNVVLAAPVQKYEDLYALIKAFAG</sequence>
<dbReference type="AlphaFoldDB" id="A0A1E1LI03"/>
<accession>A0A1E1LI03</accession>
<name>A0A1E1LI03_9HELO</name>
<organism evidence="1 2">
    <name type="scientific">Rhynchosporium graminicola</name>
    <dbReference type="NCBI Taxonomy" id="2792576"/>
    <lineage>
        <taxon>Eukaryota</taxon>
        <taxon>Fungi</taxon>
        <taxon>Dikarya</taxon>
        <taxon>Ascomycota</taxon>
        <taxon>Pezizomycotina</taxon>
        <taxon>Leotiomycetes</taxon>
        <taxon>Helotiales</taxon>
        <taxon>Ploettnerulaceae</taxon>
        <taxon>Rhynchosporium</taxon>
    </lineage>
</organism>
<keyword evidence="2" id="KW-1185">Reference proteome</keyword>